<sequence>MELALYSEHGFYSTTGRAGRRGDFITSAEVGPLFGAVIARAIDDVWKRSGKPHNFQIVEVGAGPGTLARSIVAASPECLQSGHYIAVEVSAAQRENHPEGITSVATMPERIEYGVVIANELLDNIPFELWVYDDGWRESHIIATGDTFSEILVNSPVPAFLPSRAPHGSRAPIQRESAQWLANTLSVLQHGSLILFDYCTPLTSEVASMPWREWLRTYAGHERGSHYLRNPGEQDITTQVLIDQLAAVREPDAVRTQAQFLQRWGIDDLVDEGKRVWSENAARPTLEAMKMRSRITEADALLDEAGLGNFTVLEWMNT</sequence>
<dbReference type="InterPro" id="IPR029063">
    <property type="entry name" value="SAM-dependent_MTases_sf"/>
</dbReference>
<dbReference type="InterPro" id="IPR038375">
    <property type="entry name" value="NDUFAF7_sf"/>
</dbReference>
<proteinExistence type="predicted"/>
<evidence type="ECO:0000256" key="4">
    <source>
        <dbReference type="ARBA" id="ARBA00023128"/>
    </source>
</evidence>
<name>A0A6J6HCE7_9ZZZZ</name>
<dbReference type="GO" id="GO:0005739">
    <property type="term" value="C:mitochondrion"/>
    <property type="evidence" value="ECO:0007669"/>
    <property type="project" value="UniProtKB-SubCell"/>
</dbReference>
<dbReference type="PANTHER" id="PTHR12049">
    <property type="entry name" value="PROTEIN ARGININE METHYLTRANSFERASE NDUFAF7, MITOCHONDRIAL"/>
    <property type="match status" value="1"/>
</dbReference>
<dbReference type="GO" id="GO:0032259">
    <property type="term" value="P:methylation"/>
    <property type="evidence" value="ECO:0007669"/>
    <property type="project" value="UniProtKB-KW"/>
</dbReference>
<keyword evidence="3" id="KW-0808">Transferase</keyword>
<dbReference type="Pfam" id="PF02636">
    <property type="entry name" value="Methyltransf_28"/>
    <property type="match status" value="1"/>
</dbReference>
<organism evidence="5">
    <name type="scientific">freshwater metagenome</name>
    <dbReference type="NCBI Taxonomy" id="449393"/>
    <lineage>
        <taxon>unclassified sequences</taxon>
        <taxon>metagenomes</taxon>
        <taxon>ecological metagenomes</taxon>
    </lineage>
</organism>
<dbReference type="GO" id="GO:0035243">
    <property type="term" value="F:protein-arginine omega-N symmetric methyltransferase activity"/>
    <property type="evidence" value="ECO:0007669"/>
    <property type="project" value="TreeGrafter"/>
</dbReference>
<accession>A0A6J6HCE7</accession>
<dbReference type="InterPro" id="IPR003788">
    <property type="entry name" value="NDUFAF7"/>
</dbReference>
<dbReference type="PANTHER" id="PTHR12049:SF7">
    <property type="entry name" value="PROTEIN ARGININE METHYLTRANSFERASE NDUFAF7, MITOCHONDRIAL"/>
    <property type="match status" value="1"/>
</dbReference>
<dbReference type="SUPFAM" id="SSF53335">
    <property type="entry name" value="S-adenosyl-L-methionine-dependent methyltransferases"/>
    <property type="match status" value="1"/>
</dbReference>
<evidence type="ECO:0000256" key="1">
    <source>
        <dbReference type="ARBA" id="ARBA00004173"/>
    </source>
</evidence>
<keyword evidence="4" id="KW-0496">Mitochondrion</keyword>
<comment type="subcellular location">
    <subcellularLocation>
        <location evidence="1">Mitochondrion</location>
    </subcellularLocation>
</comment>
<evidence type="ECO:0000256" key="3">
    <source>
        <dbReference type="ARBA" id="ARBA00022679"/>
    </source>
</evidence>
<reference evidence="5" key="1">
    <citation type="submission" date="2020-05" db="EMBL/GenBank/DDBJ databases">
        <authorList>
            <person name="Chiriac C."/>
            <person name="Salcher M."/>
            <person name="Ghai R."/>
            <person name="Kavagutti S V."/>
        </authorList>
    </citation>
    <scope>NUCLEOTIDE SEQUENCE</scope>
</reference>
<evidence type="ECO:0000256" key="2">
    <source>
        <dbReference type="ARBA" id="ARBA00022603"/>
    </source>
</evidence>
<dbReference type="EMBL" id="CAEZUL010000174">
    <property type="protein sequence ID" value="CAB4608844.1"/>
    <property type="molecule type" value="Genomic_DNA"/>
</dbReference>
<protein>
    <submittedName>
        <fullName evidence="5">Unannotated protein</fullName>
    </submittedName>
</protein>
<gene>
    <name evidence="5" type="ORF">UFOPK1808_01233</name>
</gene>
<keyword evidence="2" id="KW-0489">Methyltransferase</keyword>
<dbReference type="Gene3D" id="3.40.50.12710">
    <property type="match status" value="1"/>
</dbReference>
<dbReference type="AlphaFoldDB" id="A0A6J6HCE7"/>
<evidence type="ECO:0000313" key="5">
    <source>
        <dbReference type="EMBL" id="CAB4608844.1"/>
    </source>
</evidence>